<accession>A0A182N6A6</accession>
<reference evidence="2" key="2">
    <citation type="submission" date="2020-05" db="UniProtKB">
        <authorList>
            <consortium name="EnsemblMetazoa"/>
        </authorList>
    </citation>
    <scope>IDENTIFICATION</scope>
    <source>
        <strain evidence="2">WRAIR2</strain>
    </source>
</reference>
<protein>
    <submittedName>
        <fullName evidence="2">Uncharacterized protein</fullName>
    </submittedName>
</protein>
<proteinExistence type="predicted"/>
<feature type="region of interest" description="Disordered" evidence="1">
    <location>
        <begin position="215"/>
        <end position="264"/>
    </location>
</feature>
<keyword evidence="3" id="KW-1185">Reference proteome</keyword>
<organism evidence="2 3">
    <name type="scientific">Anopheles dirus</name>
    <dbReference type="NCBI Taxonomy" id="7168"/>
    <lineage>
        <taxon>Eukaryota</taxon>
        <taxon>Metazoa</taxon>
        <taxon>Ecdysozoa</taxon>
        <taxon>Arthropoda</taxon>
        <taxon>Hexapoda</taxon>
        <taxon>Insecta</taxon>
        <taxon>Pterygota</taxon>
        <taxon>Neoptera</taxon>
        <taxon>Endopterygota</taxon>
        <taxon>Diptera</taxon>
        <taxon>Nematocera</taxon>
        <taxon>Culicoidea</taxon>
        <taxon>Culicidae</taxon>
        <taxon>Anophelinae</taxon>
        <taxon>Anopheles</taxon>
    </lineage>
</organism>
<sequence>MAAAQTEQRNDASQTPRGGLRNHPKLVNPIAQTRDGRRAVMRTDSGGPTARNRCVIGARSGPSRPAGSRRTRPAGGTRATENGRELQLPSAMNKLLHPRKYFVGKIRPAGRKQRPACCYTYDSYCREPFFRPPPGRYEPSRQASVLPSPGPYRYRGTTPQIRIPIPPSVTVGGKPAGQVTLRLNSINIPVRPRKGRRSMKVAFSSGSPRFRDRDFFPIGGLGSRKTSAARRVRGTSKKSVDDSHHATATGSAGVAGEGEGARALEEKDEGDVVEFLLAHGICKGMRQLPAGPQNRMPTRFFIVPTLSQRAAL</sequence>
<evidence type="ECO:0000256" key="1">
    <source>
        <dbReference type="SAM" id="MobiDB-lite"/>
    </source>
</evidence>
<dbReference type="VEuPathDB" id="VectorBase:ADIR003178"/>
<dbReference type="EnsemblMetazoa" id="ADIR003178-RA">
    <property type="protein sequence ID" value="ADIR003178-PA"/>
    <property type="gene ID" value="ADIR003178"/>
</dbReference>
<evidence type="ECO:0000313" key="2">
    <source>
        <dbReference type="EnsemblMetazoa" id="ADIR003178-PA"/>
    </source>
</evidence>
<dbReference type="Proteomes" id="UP000075884">
    <property type="component" value="Unassembled WGS sequence"/>
</dbReference>
<evidence type="ECO:0000313" key="3">
    <source>
        <dbReference type="Proteomes" id="UP000075884"/>
    </source>
</evidence>
<feature type="compositionally biased region" description="Low complexity" evidence="1">
    <location>
        <begin position="57"/>
        <end position="66"/>
    </location>
</feature>
<dbReference type="AlphaFoldDB" id="A0A182N6A6"/>
<feature type="compositionally biased region" description="Basic residues" evidence="1">
    <location>
        <begin position="227"/>
        <end position="236"/>
    </location>
</feature>
<reference evidence="3" key="1">
    <citation type="submission" date="2013-03" db="EMBL/GenBank/DDBJ databases">
        <title>The Genome Sequence of Anopheles dirus WRAIR2.</title>
        <authorList>
            <consortium name="The Broad Institute Genomics Platform"/>
            <person name="Neafsey D.E."/>
            <person name="Walton C."/>
            <person name="Walker B."/>
            <person name="Young S.K."/>
            <person name="Zeng Q."/>
            <person name="Gargeya S."/>
            <person name="Fitzgerald M."/>
            <person name="Haas B."/>
            <person name="Abouelleil A."/>
            <person name="Allen A.W."/>
            <person name="Alvarado L."/>
            <person name="Arachchi H.M."/>
            <person name="Berlin A.M."/>
            <person name="Chapman S.B."/>
            <person name="Gainer-Dewar J."/>
            <person name="Goldberg J."/>
            <person name="Griggs A."/>
            <person name="Gujja S."/>
            <person name="Hansen M."/>
            <person name="Howarth C."/>
            <person name="Imamovic A."/>
            <person name="Ireland A."/>
            <person name="Larimer J."/>
            <person name="McCowan C."/>
            <person name="Murphy C."/>
            <person name="Pearson M."/>
            <person name="Poon T.W."/>
            <person name="Priest M."/>
            <person name="Roberts A."/>
            <person name="Saif S."/>
            <person name="Shea T."/>
            <person name="Sisk P."/>
            <person name="Sykes S."/>
            <person name="Wortman J."/>
            <person name="Nusbaum C."/>
            <person name="Birren B."/>
        </authorList>
    </citation>
    <scope>NUCLEOTIDE SEQUENCE [LARGE SCALE GENOMIC DNA]</scope>
    <source>
        <strain evidence="3">WRAIR2</strain>
    </source>
</reference>
<feature type="compositionally biased region" description="Polar residues" evidence="1">
    <location>
        <begin position="1"/>
        <end position="16"/>
    </location>
</feature>
<feature type="region of interest" description="Disordered" evidence="1">
    <location>
        <begin position="1"/>
        <end position="84"/>
    </location>
</feature>
<name>A0A182N6A6_9DIPT</name>